<gene>
    <name evidence="1" type="ORF">E4U42_006718</name>
</gene>
<accession>A0A8K0J208</accession>
<evidence type="ECO:0000313" key="2">
    <source>
        <dbReference type="Proteomes" id="UP000811619"/>
    </source>
</evidence>
<name>A0A8K0J208_9HYPO</name>
<keyword evidence="2" id="KW-1185">Reference proteome</keyword>
<sequence length="383" mass="40442">MDSSYQLSDEIRGYNLPPMQQRFRCFDSSINLCGSLADSQTANTMSDMERMDETGSPRKRIAVAVSSQEVQGVRPTSFNYNVALSRKLANRHAGLSPMLSSSALPYGQTMMTTVGHGDAGDQHQIPPYGYVQKHYDQVHGWAQGYGGGPGVDYGPAQPTGPLNEQLYMMGSYRSGHPMVARSNVVYVDPDASSYGYGSEGVPAASLDTRSNGLPDTSHAFPNGMTCYGTSATGRCIPMSADRSRSASSHAEGLADRRTSPLTPAVESVNMVEMNPSYHGYGSSPGHGSSMDRGSAMYTTSPPDELLVHGGPLRGSIPDYTYRYADTTPERGGGGQTNGGSIMTVEDAHYFPPGRGCYVGGNGLGSTGNGVGDGRGTSLAGLHG</sequence>
<comment type="caution">
    <text evidence="1">The sequence shown here is derived from an EMBL/GenBank/DDBJ whole genome shotgun (WGS) entry which is preliminary data.</text>
</comment>
<dbReference type="AlphaFoldDB" id="A0A8K0J208"/>
<evidence type="ECO:0000313" key="1">
    <source>
        <dbReference type="EMBL" id="KAG5918865.1"/>
    </source>
</evidence>
<proteinExistence type="predicted"/>
<reference evidence="1" key="1">
    <citation type="journal article" date="2020" name="bioRxiv">
        <title>Whole genome comparisons of ergot fungi reveals the divergence and evolution of species within the genus Claviceps are the result of varying mechanisms driving genome evolution and host range expansion.</title>
        <authorList>
            <person name="Wyka S.A."/>
            <person name="Mondo S.J."/>
            <person name="Liu M."/>
            <person name="Dettman J."/>
            <person name="Nalam V."/>
            <person name="Broders K.D."/>
        </authorList>
    </citation>
    <scope>NUCLEOTIDE SEQUENCE</scope>
    <source>
        <strain evidence="1">CCC 489</strain>
    </source>
</reference>
<protein>
    <submittedName>
        <fullName evidence="1">Uncharacterized protein</fullName>
    </submittedName>
</protein>
<dbReference type="OrthoDB" id="5394557at2759"/>
<organism evidence="1 2">
    <name type="scientific">Claviceps africana</name>
    <dbReference type="NCBI Taxonomy" id="83212"/>
    <lineage>
        <taxon>Eukaryota</taxon>
        <taxon>Fungi</taxon>
        <taxon>Dikarya</taxon>
        <taxon>Ascomycota</taxon>
        <taxon>Pezizomycotina</taxon>
        <taxon>Sordariomycetes</taxon>
        <taxon>Hypocreomycetidae</taxon>
        <taxon>Hypocreales</taxon>
        <taxon>Clavicipitaceae</taxon>
        <taxon>Claviceps</taxon>
    </lineage>
</organism>
<dbReference type="EMBL" id="SRPY01000707">
    <property type="protein sequence ID" value="KAG5918865.1"/>
    <property type="molecule type" value="Genomic_DNA"/>
</dbReference>
<dbReference type="Proteomes" id="UP000811619">
    <property type="component" value="Unassembled WGS sequence"/>
</dbReference>